<reference evidence="3 4" key="1">
    <citation type="journal article" date="2016" name="Nat. Commun.">
        <title>Thousands of microbial genomes shed light on interconnected biogeochemical processes in an aquifer system.</title>
        <authorList>
            <person name="Anantharaman K."/>
            <person name="Brown C.T."/>
            <person name="Hug L.A."/>
            <person name="Sharon I."/>
            <person name="Castelle C.J."/>
            <person name="Probst A.J."/>
            <person name="Thomas B.C."/>
            <person name="Singh A."/>
            <person name="Wilkins M.J."/>
            <person name="Karaoz U."/>
            <person name="Brodie E.L."/>
            <person name="Williams K.H."/>
            <person name="Hubbard S.S."/>
            <person name="Banfield J.F."/>
        </authorList>
    </citation>
    <scope>NUCLEOTIDE SEQUENCE [LARGE SCALE GENOMIC DNA]</scope>
</reference>
<dbReference type="AlphaFoldDB" id="A0A1F6UQT7"/>
<evidence type="ECO:0000313" key="4">
    <source>
        <dbReference type="Proteomes" id="UP000177869"/>
    </source>
</evidence>
<dbReference type="STRING" id="1801732.A2814_00220"/>
<feature type="coiled-coil region" evidence="1">
    <location>
        <begin position="440"/>
        <end position="484"/>
    </location>
</feature>
<evidence type="ECO:0000256" key="2">
    <source>
        <dbReference type="SAM" id="MobiDB-lite"/>
    </source>
</evidence>
<evidence type="ECO:0000313" key="3">
    <source>
        <dbReference type="EMBL" id="OGI59727.1"/>
    </source>
</evidence>
<evidence type="ECO:0000256" key="1">
    <source>
        <dbReference type="SAM" id="Coils"/>
    </source>
</evidence>
<accession>A0A1F6UQT7</accession>
<protein>
    <submittedName>
        <fullName evidence="3">Uncharacterized protein</fullName>
    </submittedName>
</protein>
<proteinExistence type="predicted"/>
<comment type="caution">
    <text evidence="3">The sequence shown here is derived from an EMBL/GenBank/DDBJ whole genome shotgun (WGS) entry which is preliminary data.</text>
</comment>
<organism evidence="3 4">
    <name type="scientific">Candidatus Nomurabacteria bacterium RIFCSPHIGHO2_01_FULL_38_19</name>
    <dbReference type="NCBI Taxonomy" id="1801732"/>
    <lineage>
        <taxon>Bacteria</taxon>
        <taxon>Candidatus Nomuraibacteriota</taxon>
    </lineage>
</organism>
<sequence length="547" mass="62276">MSSKLEKVQINTGSLEEKRAERARLKLELAEVRQKRRSRLAEINTARMRVSIEKSKLDKKKEVDFTSSKVAKEERLARLVEIRKSGLPEQSEATTRSYPPINVDIRAGDYTPALTVAEQARKVEQEKILDQIFVDRIISYQGENYKVTGLPSEGNKNKYILEHSTGKPIYKLTKEQLTAQIENGNAELVPSTPSSELKPHDPVLEEAEDKIPPPPDFKTSTPTPKIPKPLETTAQTPSRLESSAEVVREARERQEPQKETTIFTLGELDASLREIISGYANIKSIDVLEFIPQDDTLLIHAIINARKLGIKSRIELHAVLVNKGGSIKIQGYSLTATQSEEKIRELFAEHIDSIGTEIKKQIEKKEGKKVEKVEIVNGELKVTFESDVPLRVGKTLTPITQTPEEIAEQVEEGLLPEQSPATRRRYTPIDVNIRAGEKPEHSAEIRKKEIKQLRKDYEAEQALILRLEKQLEEIRNKKAETELLELPEDIKKIIDEEMDSLRKSEKRYEVNGPDNMLEFTRAEIKLLESDPIKYFTREKTKAEGMVR</sequence>
<dbReference type="Proteomes" id="UP000177869">
    <property type="component" value="Unassembled WGS sequence"/>
</dbReference>
<feature type="compositionally biased region" description="Basic and acidic residues" evidence="2">
    <location>
        <begin position="246"/>
        <end position="257"/>
    </location>
</feature>
<gene>
    <name evidence="3" type="ORF">A2814_00220</name>
</gene>
<keyword evidence="1" id="KW-0175">Coiled coil</keyword>
<feature type="region of interest" description="Disordered" evidence="2">
    <location>
        <begin position="206"/>
        <end position="257"/>
    </location>
</feature>
<name>A0A1F6UQT7_9BACT</name>
<dbReference type="EMBL" id="MFTI01000027">
    <property type="protein sequence ID" value="OGI59727.1"/>
    <property type="molecule type" value="Genomic_DNA"/>
</dbReference>